<comment type="domain">
    <text evidence="12">The N- and C-terminal barrels adopt an identical fold despite having only 13% of conserved residues.</text>
</comment>
<feature type="domain" description="Lipid-binding serum glycoprotein N-terminal" evidence="14">
    <location>
        <begin position="56"/>
        <end position="279"/>
    </location>
</feature>
<dbReference type="Pfam" id="PF02886">
    <property type="entry name" value="LBP_BPI_CETP_C"/>
    <property type="match status" value="2"/>
</dbReference>
<feature type="chain" id="PRO_5035212012" description="Bactericidal permeability-increasing protein" evidence="13">
    <location>
        <begin position="49"/>
        <end position="782"/>
    </location>
</feature>
<evidence type="ECO:0000259" key="15">
    <source>
        <dbReference type="SMART" id="SM00329"/>
    </source>
</evidence>
<dbReference type="InterPro" id="IPR001124">
    <property type="entry name" value="Lipid-bd_serum_glycop_C"/>
</dbReference>
<dbReference type="InterPro" id="IPR017942">
    <property type="entry name" value="Lipid-bd_serum_glycop_N"/>
</dbReference>
<evidence type="ECO:0000256" key="10">
    <source>
        <dbReference type="ARBA" id="ARBA00023180"/>
    </source>
</evidence>
<dbReference type="Gene3D" id="3.15.10.10">
    <property type="entry name" value="Bactericidal permeability-increasing protein, domain 1"/>
    <property type="match status" value="1"/>
</dbReference>
<evidence type="ECO:0000256" key="13">
    <source>
        <dbReference type="SAM" id="SignalP"/>
    </source>
</evidence>
<evidence type="ECO:0000256" key="1">
    <source>
        <dbReference type="ARBA" id="ARBA00004613"/>
    </source>
</evidence>
<comment type="similarity">
    <text evidence="2">Belongs to the BPI/LBP/Plunc superfamily. BPI/LBP family.</text>
</comment>
<comment type="function">
    <text evidence="12">The cytotoxic action of BPI is limited to many species of Gram-negative bacteria; this specificity may be explained by a strong affinity of the very basic N-terminal half for the negatively charged lipopolysaccharides that are unique to the Gram-negative bacterial outer envelope.</text>
</comment>
<evidence type="ECO:0000256" key="7">
    <source>
        <dbReference type="ARBA" id="ARBA00022859"/>
    </source>
</evidence>
<dbReference type="GO" id="GO:0008289">
    <property type="term" value="F:lipid binding"/>
    <property type="evidence" value="ECO:0007669"/>
    <property type="project" value="InterPro"/>
</dbReference>
<evidence type="ECO:0000256" key="12">
    <source>
        <dbReference type="RuleBase" id="RU369039"/>
    </source>
</evidence>
<evidence type="ECO:0000256" key="6">
    <source>
        <dbReference type="ARBA" id="ARBA00022588"/>
    </source>
</evidence>
<dbReference type="InterPro" id="IPR017943">
    <property type="entry name" value="Bactericidal_perm-incr_a/b_dom"/>
</dbReference>
<evidence type="ECO:0000256" key="9">
    <source>
        <dbReference type="ARBA" id="ARBA00023157"/>
    </source>
</evidence>
<keyword evidence="17" id="KW-1185">Reference proteome</keyword>
<feature type="domain" description="Lipid-binding serum glycoprotein C-terminal" evidence="15">
    <location>
        <begin position="294"/>
        <end position="497"/>
    </location>
</feature>
<proteinExistence type="inferred from homology"/>
<evidence type="ECO:0000313" key="16">
    <source>
        <dbReference type="EMBL" id="KAF5906128.1"/>
    </source>
</evidence>
<evidence type="ECO:0000313" key="17">
    <source>
        <dbReference type="Proteomes" id="UP000727407"/>
    </source>
</evidence>
<dbReference type="OrthoDB" id="10255543at2759"/>
<evidence type="ECO:0000256" key="5">
    <source>
        <dbReference type="ARBA" id="ARBA00022529"/>
    </source>
</evidence>
<dbReference type="Proteomes" id="UP000727407">
    <property type="component" value="Unassembled WGS sequence"/>
</dbReference>
<evidence type="ECO:0000256" key="2">
    <source>
        <dbReference type="ARBA" id="ARBA00007292"/>
    </source>
</evidence>
<feature type="signal peptide" evidence="13">
    <location>
        <begin position="1"/>
        <end position="48"/>
    </location>
</feature>
<comment type="subunit">
    <text evidence="11 12">Monomer. Homodimer; disulfide-linked.</text>
</comment>
<comment type="caution">
    <text evidence="16">The sequence shown here is derived from an EMBL/GenBank/DDBJ whole genome shotgun (WGS) entry which is preliminary data.</text>
</comment>
<keyword evidence="10 12" id="KW-0325">Glycoprotein</keyword>
<feature type="non-terminal residue" evidence="16">
    <location>
        <position position="782"/>
    </location>
</feature>
<keyword evidence="12 13" id="KW-0732">Signal</keyword>
<dbReference type="SMART" id="SM00328">
    <property type="entry name" value="BPI1"/>
    <property type="match status" value="1"/>
</dbReference>
<evidence type="ECO:0000256" key="11">
    <source>
        <dbReference type="ARBA" id="ARBA00025943"/>
    </source>
</evidence>
<name>A0A8J4UE65_CLAMG</name>
<dbReference type="AlphaFoldDB" id="A0A8J4UE65"/>
<evidence type="ECO:0000256" key="8">
    <source>
        <dbReference type="ARBA" id="ARBA00023022"/>
    </source>
</evidence>
<dbReference type="InterPro" id="IPR032942">
    <property type="entry name" value="BPI/LBP/Plunc"/>
</dbReference>
<keyword evidence="6 12" id="KW-0399">Innate immunity</keyword>
<dbReference type="PANTHER" id="PTHR10504">
    <property type="entry name" value="BACTERICIDAL PERMEABILITY-INCREASING BPI PROTEIN-RELATED"/>
    <property type="match status" value="1"/>
</dbReference>
<evidence type="ECO:0000256" key="3">
    <source>
        <dbReference type="ARBA" id="ARBA00017827"/>
    </source>
</evidence>
<keyword evidence="5 12" id="KW-0929">Antimicrobial</keyword>
<dbReference type="EMBL" id="QNUK01000037">
    <property type="protein sequence ID" value="KAF5906128.1"/>
    <property type="molecule type" value="Genomic_DNA"/>
</dbReference>
<accession>A0A8J4UE65</accession>
<gene>
    <name evidence="16" type="primary">Bpi/lbp</name>
    <name evidence="16" type="ORF">DAT39_004142</name>
</gene>
<dbReference type="Pfam" id="PF01273">
    <property type="entry name" value="LBP_BPI_CETP"/>
    <property type="match status" value="1"/>
</dbReference>
<dbReference type="Gene3D" id="3.15.20.10">
    <property type="entry name" value="Bactericidal permeability-increasing protein, domain 2"/>
    <property type="match status" value="2"/>
</dbReference>
<keyword evidence="7 12" id="KW-0391">Immunity</keyword>
<keyword evidence="8 12" id="KW-0044">Antibiotic</keyword>
<feature type="domain" description="Lipid-binding serum glycoprotein C-terminal" evidence="15">
    <location>
        <begin position="612"/>
        <end position="782"/>
    </location>
</feature>
<dbReference type="FunFam" id="3.15.10.10:FF:000001">
    <property type="entry name" value="phospholipid transfer protein-like"/>
    <property type="match status" value="1"/>
</dbReference>
<evidence type="ECO:0000259" key="14">
    <source>
        <dbReference type="SMART" id="SM00328"/>
    </source>
</evidence>
<sequence>RELLLSGQTEKQRQRVKVLRQRCKVRLNMVSLWCVLALLTFLSPEASGTNPGVKVRLTEKGLEYGRQIGLIALQQKLKDIKIPDISGSEKVSPIGKVSYSLTGIKIVNLGLPKSAVGLVPGTGVSLSIGDAYINLHGNWRVKYMKIIKDSGSFDLSVSGLSISATIGVKDDGAGRPMVGCAACEDSVGHVSVKFHGGASWLYNLFKNYVDNALRKALQTQICPLVGEAIQEMNPHLKTLNVLAQVDKYAEIEYSMMESPLISNSSIDLSLKGEFYNIGHHTEPPFAPTPFSLPPQDSNMLYMALSAFTMNSAGFVYNIAGVLGLYVTDDMIPSSFPFRLNTKTFGTFIPEIAKQYPGLMMKLLVKAVKEPHVTFETNNVMMEANSTITAYAIQPNATLTPLFILNVNASVSAQIYITGLNLAGVLSLNEMDMTLGTSYVGPFQVKSLDNVLSLVLKGVVIPTVNAYLKQGYPLPAIGKMNLVNTQLQILKVRVNMVSLWCVLALFTFLFLETSGTNPGVRIRITQKGLEYQRQISISPLVEKLKSIHVPNRSGSGHILFMDIYYAVKNWLYELFDGFIDSILRNALQSQGMFYNIGNHTEPPFSPTPFSLPHQDNKMLYMALSAFTLNSASFVYNNARVLNQYITDNMIPSGSSFRLETKTFGTLIPQIAKQYPGLKMKLLVKAVEEPHFSFETNNVTMQASSTVTAYAVQPNAPLTPLFVLNLNASVSARIYIKDLKVAGNVTLNKIDMTLRTSNVGPFQVELLDNAFKTVLNVALIPEVN</sequence>
<feature type="non-terminal residue" evidence="16">
    <location>
        <position position="1"/>
    </location>
</feature>
<dbReference type="GO" id="GO:0045087">
    <property type="term" value="P:innate immune response"/>
    <property type="evidence" value="ECO:0007669"/>
    <property type="project" value="UniProtKB-UniRule"/>
</dbReference>
<dbReference type="SMART" id="SM00329">
    <property type="entry name" value="BPI2"/>
    <property type="match status" value="2"/>
</dbReference>
<dbReference type="FunFam" id="3.15.20.10:FF:000001">
    <property type="entry name" value="Phospholipid transfer protein"/>
    <property type="match status" value="2"/>
</dbReference>
<dbReference type="CDD" id="cd00025">
    <property type="entry name" value="BPI1"/>
    <property type="match status" value="1"/>
</dbReference>
<organism evidence="16 17">
    <name type="scientific">Clarias magur</name>
    <name type="common">Asian catfish</name>
    <name type="synonym">Macropteronotus magur</name>
    <dbReference type="NCBI Taxonomy" id="1594786"/>
    <lineage>
        <taxon>Eukaryota</taxon>
        <taxon>Metazoa</taxon>
        <taxon>Chordata</taxon>
        <taxon>Craniata</taxon>
        <taxon>Vertebrata</taxon>
        <taxon>Euteleostomi</taxon>
        <taxon>Actinopterygii</taxon>
        <taxon>Neopterygii</taxon>
        <taxon>Teleostei</taxon>
        <taxon>Ostariophysi</taxon>
        <taxon>Siluriformes</taxon>
        <taxon>Clariidae</taxon>
        <taxon>Clarias</taxon>
    </lineage>
</organism>
<keyword evidence="4 12" id="KW-0964">Secreted</keyword>
<protein>
    <recommendedName>
        <fullName evidence="3 12">Bactericidal permeability-increasing protein</fullName>
        <shortName evidence="12">BPI</shortName>
    </recommendedName>
</protein>
<dbReference type="PANTHER" id="PTHR10504:SF84">
    <property type="entry name" value="BACTERICIDAL PERMEABILITY-INCREASING PROTEIN"/>
    <property type="match status" value="1"/>
</dbReference>
<keyword evidence="9 12" id="KW-1015">Disulfide bond</keyword>
<comment type="domain">
    <text evidence="12">The N-terminal region may be exposed to the interior of the granule, whereas the C-terminal portion may be embedded in the membrane. During phagocytosis and degranulation, proteases may be released and activated and cleave BPI at the junction of the N- and C-terminal portions of the molecule, providing controlled release of the N-terminal antibacterial fragment when bacteria are ingested.</text>
</comment>
<comment type="subcellular location">
    <subcellularLocation>
        <location evidence="1 12">Secreted</location>
    </subcellularLocation>
</comment>
<reference evidence="16" key="1">
    <citation type="submission" date="2020-07" db="EMBL/GenBank/DDBJ databases">
        <title>Clarias magur genome sequencing, assembly and annotation.</title>
        <authorList>
            <person name="Kushwaha B."/>
            <person name="Kumar R."/>
            <person name="Das P."/>
            <person name="Joshi C.G."/>
            <person name="Kumar D."/>
            <person name="Nagpure N.S."/>
            <person name="Pandey M."/>
            <person name="Agarwal S."/>
            <person name="Srivastava S."/>
            <person name="Singh M."/>
            <person name="Sahoo L."/>
            <person name="Jayasankar P."/>
            <person name="Meher P.K."/>
            <person name="Koringa P.G."/>
            <person name="Iquebal M.A."/>
            <person name="Das S.P."/>
            <person name="Bit A."/>
            <person name="Patnaik S."/>
            <person name="Patel N."/>
            <person name="Shah T.M."/>
            <person name="Hinsu A."/>
            <person name="Jena J.K."/>
        </authorList>
    </citation>
    <scope>NUCLEOTIDE SEQUENCE</scope>
    <source>
        <strain evidence="16">CIFAMagur01</strain>
        <tissue evidence="16">Testis</tissue>
    </source>
</reference>
<dbReference type="SUPFAM" id="SSF55394">
    <property type="entry name" value="Bactericidal permeability-increasing protein, BPI"/>
    <property type="match status" value="4"/>
</dbReference>
<dbReference type="GO" id="GO:0050829">
    <property type="term" value="P:defense response to Gram-negative bacterium"/>
    <property type="evidence" value="ECO:0007669"/>
    <property type="project" value="UniProtKB-UniRule"/>
</dbReference>
<evidence type="ECO:0000256" key="4">
    <source>
        <dbReference type="ARBA" id="ARBA00022525"/>
    </source>
</evidence>
<dbReference type="GO" id="GO:0005615">
    <property type="term" value="C:extracellular space"/>
    <property type="evidence" value="ECO:0007669"/>
    <property type="project" value="UniProtKB-UniRule"/>
</dbReference>